<evidence type="ECO:0000256" key="8">
    <source>
        <dbReference type="ARBA" id="ARBA00022840"/>
    </source>
</evidence>
<name>A0AAE3VMW7_9HYPH</name>
<dbReference type="CDD" id="cd03215">
    <property type="entry name" value="ABC_Carb_Monos_II"/>
    <property type="match status" value="1"/>
</dbReference>
<dbReference type="GO" id="GO:0005524">
    <property type="term" value="F:ATP binding"/>
    <property type="evidence" value="ECO:0007669"/>
    <property type="project" value="UniProtKB-KW"/>
</dbReference>
<dbReference type="InterPro" id="IPR003593">
    <property type="entry name" value="AAA+_ATPase"/>
</dbReference>
<gene>
    <name evidence="12" type="ORF">J2S73_001337</name>
</gene>
<evidence type="ECO:0000313" key="12">
    <source>
        <dbReference type="EMBL" id="MDQ0314900.1"/>
    </source>
</evidence>
<keyword evidence="8 12" id="KW-0067">ATP-binding</keyword>
<protein>
    <submittedName>
        <fullName evidence="12">Ribose transport system ATP-binding protein</fullName>
    </submittedName>
</protein>
<feature type="domain" description="ABC transporter" evidence="11">
    <location>
        <begin position="246"/>
        <end position="496"/>
    </location>
</feature>
<dbReference type="InterPro" id="IPR050107">
    <property type="entry name" value="ABC_carbohydrate_import_ATPase"/>
</dbReference>
<evidence type="ECO:0000256" key="5">
    <source>
        <dbReference type="ARBA" id="ARBA00022597"/>
    </source>
</evidence>
<evidence type="ECO:0000256" key="9">
    <source>
        <dbReference type="ARBA" id="ARBA00022967"/>
    </source>
</evidence>
<dbReference type="PROSITE" id="PS00211">
    <property type="entry name" value="ABC_TRANSPORTER_1"/>
    <property type="match status" value="1"/>
</dbReference>
<dbReference type="Gene3D" id="3.40.50.300">
    <property type="entry name" value="P-loop containing nucleotide triphosphate hydrolases"/>
    <property type="match status" value="2"/>
</dbReference>
<dbReference type="InterPro" id="IPR017871">
    <property type="entry name" value="ABC_transporter-like_CS"/>
</dbReference>
<dbReference type="FunFam" id="3.40.50.300:FF:000127">
    <property type="entry name" value="Ribose import ATP-binding protein RbsA"/>
    <property type="match status" value="1"/>
</dbReference>
<dbReference type="PANTHER" id="PTHR43790">
    <property type="entry name" value="CARBOHYDRATE TRANSPORT ATP-BINDING PROTEIN MG119-RELATED"/>
    <property type="match status" value="1"/>
</dbReference>
<keyword evidence="4" id="KW-1003">Cell membrane</keyword>
<dbReference type="GO" id="GO:0005886">
    <property type="term" value="C:plasma membrane"/>
    <property type="evidence" value="ECO:0007669"/>
    <property type="project" value="UniProtKB-SubCell"/>
</dbReference>
<keyword evidence="5" id="KW-0762">Sugar transport</keyword>
<dbReference type="CDD" id="cd03216">
    <property type="entry name" value="ABC_Carb_Monos_I"/>
    <property type="match status" value="1"/>
</dbReference>
<dbReference type="Proteomes" id="UP001229244">
    <property type="component" value="Unassembled WGS sequence"/>
</dbReference>
<evidence type="ECO:0000256" key="3">
    <source>
        <dbReference type="ARBA" id="ARBA00022448"/>
    </source>
</evidence>
<dbReference type="InterPro" id="IPR003439">
    <property type="entry name" value="ABC_transporter-like_ATP-bd"/>
</dbReference>
<dbReference type="EMBL" id="JAUSUL010000001">
    <property type="protein sequence ID" value="MDQ0314900.1"/>
    <property type="molecule type" value="Genomic_DNA"/>
</dbReference>
<dbReference type="AlphaFoldDB" id="A0AAE3VMW7"/>
<dbReference type="SMART" id="SM00382">
    <property type="entry name" value="AAA"/>
    <property type="match status" value="2"/>
</dbReference>
<dbReference type="SUPFAM" id="SSF52540">
    <property type="entry name" value="P-loop containing nucleoside triphosphate hydrolases"/>
    <property type="match status" value="2"/>
</dbReference>
<dbReference type="GO" id="GO:0016887">
    <property type="term" value="F:ATP hydrolysis activity"/>
    <property type="evidence" value="ECO:0007669"/>
    <property type="project" value="InterPro"/>
</dbReference>
<comment type="similarity">
    <text evidence="2">Belongs to the ABC transporter superfamily.</text>
</comment>
<dbReference type="PROSITE" id="PS50893">
    <property type="entry name" value="ABC_TRANSPORTER_2"/>
    <property type="match status" value="2"/>
</dbReference>
<keyword evidence="13" id="KW-1185">Reference proteome</keyword>
<dbReference type="PANTHER" id="PTHR43790:SF9">
    <property type="entry name" value="GALACTOFURANOSE TRANSPORTER ATP-BINDING PROTEIN YTFR"/>
    <property type="match status" value="1"/>
</dbReference>
<feature type="domain" description="ABC transporter" evidence="11">
    <location>
        <begin position="3"/>
        <end position="239"/>
    </location>
</feature>
<evidence type="ECO:0000256" key="7">
    <source>
        <dbReference type="ARBA" id="ARBA00022741"/>
    </source>
</evidence>
<proteinExistence type="inferred from homology"/>
<keyword evidence="7" id="KW-0547">Nucleotide-binding</keyword>
<evidence type="ECO:0000259" key="11">
    <source>
        <dbReference type="PROSITE" id="PS50893"/>
    </source>
</evidence>
<evidence type="ECO:0000256" key="1">
    <source>
        <dbReference type="ARBA" id="ARBA00004202"/>
    </source>
</evidence>
<evidence type="ECO:0000256" key="4">
    <source>
        <dbReference type="ARBA" id="ARBA00022475"/>
    </source>
</evidence>
<evidence type="ECO:0000256" key="2">
    <source>
        <dbReference type="ARBA" id="ARBA00005417"/>
    </source>
</evidence>
<evidence type="ECO:0000256" key="6">
    <source>
        <dbReference type="ARBA" id="ARBA00022737"/>
    </source>
</evidence>
<comment type="caution">
    <text evidence="12">The sequence shown here is derived from an EMBL/GenBank/DDBJ whole genome shotgun (WGS) entry which is preliminary data.</text>
</comment>
<keyword evidence="9" id="KW-1278">Translocase</keyword>
<sequence>MMLEVADLSKRFGGVQALDGVSMHSAAGRVHALLGENGAGKSTLLKCISGVHRPDKGQMQLAGVAYRPAGPREAEATGLRSVHQELNLVPAFTACENAFVGKRYPKRFGRVDWKTMRARFAAVRDDYGLDLDINVPVGRLSIAQCQIAEILRALTDDAKVLVLDEPTASLSEDEATSLYAILRSLAARGCAIVVVSHRLDEVFEVADDYTVLRNGRSVGSGLIADATRDGIVALMAGEEFRHERHVATQTVGASVLELSGFKAGPRRPPVDLTVRASEIVGVYGVVGSGRSSLLKAIWGAGVRPSGTLSLAGRTLPPRGISHRIRAGAAYVSEDRRNTGLIMHHSVLDNAVLPRLGLYRAAKRLPMVSWRKAKSGASTILSDLNVKYGRSADRISTLSGGNQQKIMIGRWFGAPIRLFLLDEPTRGVDVRSKAEIHKLCNRLASEGTAIVFVTSDLEELLMLASRIVVMADGAITLEAPNAAVSRQSIIDATVQDNVNRSPQEHDNR</sequence>
<organism evidence="12 13">
    <name type="scientific">Amorphus orientalis</name>
    <dbReference type="NCBI Taxonomy" id="649198"/>
    <lineage>
        <taxon>Bacteria</taxon>
        <taxon>Pseudomonadati</taxon>
        <taxon>Pseudomonadota</taxon>
        <taxon>Alphaproteobacteria</taxon>
        <taxon>Hyphomicrobiales</taxon>
        <taxon>Amorphaceae</taxon>
        <taxon>Amorphus</taxon>
    </lineage>
</organism>
<accession>A0AAE3VMW7</accession>
<evidence type="ECO:0000256" key="10">
    <source>
        <dbReference type="ARBA" id="ARBA00023136"/>
    </source>
</evidence>
<dbReference type="Pfam" id="PF00005">
    <property type="entry name" value="ABC_tran"/>
    <property type="match status" value="2"/>
</dbReference>
<reference evidence="12" key="1">
    <citation type="submission" date="2023-07" db="EMBL/GenBank/DDBJ databases">
        <title>Genomic Encyclopedia of Type Strains, Phase IV (KMG-IV): sequencing the most valuable type-strain genomes for metagenomic binning, comparative biology and taxonomic classification.</title>
        <authorList>
            <person name="Goeker M."/>
        </authorList>
    </citation>
    <scope>NUCLEOTIDE SEQUENCE</scope>
    <source>
        <strain evidence="12">DSM 21202</strain>
    </source>
</reference>
<keyword evidence="3" id="KW-0813">Transport</keyword>
<keyword evidence="6" id="KW-0677">Repeat</keyword>
<comment type="subcellular location">
    <subcellularLocation>
        <location evidence="1">Cell membrane</location>
        <topology evidence="1">Peripheral membrane protein</topology>
    </subcellularLocation>
</comment>
<dbReference type="InterPro" id="IPR027417">
    <property type="entry name" value="P-loop_NTPase"/>
</dbReference>
<keyword evidence="10" id="KW-0472">Membrane</keyword>
<evidence type="ECO:0000313" key="13">
    <source>
        <dbReference type="Proteomes" id="UP001229244"/>
    </source>
</evidence>